<sequence length="523" mass="58327">MTMTTDPTLPVASTIGSLPQLTYQLVLAFLTNRADTLTRRYDYAHENQFGANGIYWKGRKPAEGELTDVLPTLVMDDQIGPSMAREVDAQFAKDAEWDAIRDGNALDPGDEIVTALTAWHLHNDQLANAAKDVARQRFWAGRMVARVYIPDKYKEQLMTVAGQPKTLADALKLVRVKAVDPRQGGPLVDGHGDVLGYYYSYLVQITNQQPKRYIEVHTPEHVYLFLSNTGSDLQLVEEADNPFYALQRQDRGGDEYLMWHTNRDGGSALSESALMMQDRLNVVTTYMGRNDDQTGYRQFIVSNAEKPKDINGKDIPYQMGPAVVMRLIGTPYDDVAADASITLRRHDPKWEVVDPLNPTNFHIPSINQWKGQVLALLDQRWTIDTEGRSGVSGESKRQSRKPFERRVAFAAQDAGAFYSWALRAALTLAASLLGNPQQYQDITFRPKFYLDIDAANLEELKVKLLMWQGGALSLTALLEATPGVEDPKAEEERVKEGQANNPVNAARQDALNKLLGNANQSGG</sequence>
<organism evidence="2 3">
    <name type="scientific">Deinococcus ruber</name>
    <dbReference type="NCBI Taxonomy" id="1848197"/>
    <lineage>
        <taxon>Bacteria</taxon>
        <taxon>Thermotogati</taxon>
        <taxon>Deinococcota</taxon>
        <taxon>Deinococci</taxon>
        <taxon>Deinococcales</taxon>
        <taxon>Deinococcaceae</taxon>
        <taxon>Deinococcus</taxon>
    </lineage>
</organism>
<feature type="region of interest" description="Disordered" evidence="1">
    <location>
        <begin position="483"/>
        <end position="503"/>
    </location>
</feature>
<evidence type="ECO:0008006" key="4">
    <source>
        <dbReference type="Google" id="ProtNLM"/>
    </source>
</evidence>
<name>A0A918BZN8_9DEIO</name>
<protein>
    <recommendedName>
        <fullName evidence="4">Phage portal protein</fullName>
    </recommendedName>
</protein>
<gene>
    <name evidence="2" type="ORF">GCM10008957_11210</name>
</gene>
<evidence type="ECO:0000313" key="3">
    <source>
        <dbReference type="Proteomes" id="UP000603865"/>
    </source>
</evidence>
<dbReference type="EMBL" id="BMQL01000004">
    <property type="protein sequence ID" value="GGR00227.1"/>
    <property type="molecule type" value="Genomic_DNA"/>
</dbReference>
<reference evidence="2" key="2">
    <citation type="submission" date="2020-09" db="EMBL/GenBank/DDBJ databases">
        <authorList>
            <person name="Sun Q."/>
            <person name="Ohkuma M."/>
        </authorList>
    </citation>
    <scope>NUCLEOTIDE SEQUENCE</scope>
    <source>
        <strain evidence="2">JCM 31311</strain>
    </source>
</reference>
<accession>A0A918BZN8</accession>
<evidence type="ECO:0000256" key="1">
    <source>
        <dbReference type="SAM" id="MobiDB-lite"/>
    </source>
</evidence>
<keyword evidence="3" id="KW-1185">Reference proteome</keyword>
<evidence type="ECO:0000313" key="2">
    <source>
        <dbReference type="EMBL" id="GGR00227.1"/>
    </source>
</evidence>
<reference evidence="2" key="1">
    <citation type="journal article" date="2014" name="Int. J. Syst. Evol. Microbiol.">
        <title>Complete genome sequence of Corynebacterium casei LMG S-19264T (=DSM 44701T), isolated from a smear-ripened cheese.</title>
        <authorList>
            <consortium name="US DOE Joint Genome Institute (JGI-PGF)"/>
            <person name="Walter F."/>
            <person name="Albersmeier A."/>
            <person name="Kalinowski J."/>
            <person name="Ruckert C."/>
        </authorList>
    </citation>
    <scope>NUCLEOTIDE SEQUENCE</scope>
    <source>
        <strain evidence="2">JCM 31311</strain>
    </source>
</reference>
<proteinExistence type="predicted"/>
<feature type="compositionally biased region" description="Basic and acidic residues" evidence="1">
    <location>
        <begin position="485"/>
        <end position="496"/>
    </location>
</feature>
<comment type="caution">
    <text evidence="2">The sequence shown here is derived from an EMBL/GenBank/DDBJ whole genome shotgun (WGS) entry which is preliminary data.</text>
</comment>
<dbReference type="Proteomes" id="UP000603865">
    <property type="component" value="Unassembled WGS sequence"/>
</dbReference>
<dbReference type="RefSeq" id="WP_189088539.1">
    <property type="nucleotide sequence ID" value="NZ_BMQL01000004.1"/>
</dbReference>
<dbReference type="AlphaFoldDB" id="A0A918BZN8"/>